<reference evidence="1" key="1">
    <citation type="submission" date="2021-06" db="EMBL/GenBank/DDBJ databases">
        <authorList>
            <person name="Kallberg Y."/>
            <person name="Tangrot J."/>
            <person name="Rosling A."/>
        </authorList>
    </citation>
    <scope>NUCLEOTIDE SEQUENCE</scope>
    <source>
        <strain evidence="1">IN212</strain>
    </source>
</reference>
<organism evidence="1 2">
    <name type="scientific">Racocetra fulgida</name>
    <dbReference type="NCBI Taxonomy" id="60492"/>
    <lineage>
        <taxon>Eukaryota</taxon>
        <taxon>Fungi</taxon>
        <taxon>Fungi incertae sedis</taxon>
        <taxon>Mucoromycota</taxon>
        <taxon>Glomeromycotina</taxon>
        <taxon>Glomeromycetes</taxon>
        <taxon>Diversisporales</taxon>
        <taxon>Gigasporaceae</taxon>
        <taxon>Racocetra</taxon>
    </lineage>
</organism>
<gene>
    <name evidence="1" type="ORF">RFULGI_LOCUS7228</name>
</gene>
<keyword evidence="2" id="KW-1185">Reference proteome</keyword>
<accession>A0A9N9CZG9</accession>
<evidence type="ECO:0000313" key="1">
    <source>
        <dbReference type="EMBL" id="CAG8617586.1"/>
    </source>
</evidence>
<dbReference type="Proteomes" id="UP000789396">
    <property type="component" value="Unassembled WGS sequence"/>
</dbReference>
<protein>
    <submittedName>
        <fullName evidence="1">4416_t:CDS:1</fullName>
    </submittedName>
</protein>
<dbReference type="EMBL" id="CAJVPZ010010235">
    <property type="protein sequence ID" value="CAG8617586.1"/>
    <property type="molecule type" value="Genomic_DNA"/>
</dbReference>
<evidence type="ECO:0000313" key="2">
    <source>
        <dbReference type="Proteomes" id="UP000789396"/>
    </source>
</evidence>
<sequence length="196" mass="21902">MSIGFVSIGISKRSQLPGLFFCPSLIFVLSLEDCRLLELKDCRLLELKDLCELSLCSLAEQVVSSIVIVIWQLFSFVLSSLHLSAYIVMEHSIMSNVPTIKVAAESNHQIFGKIRYNRLLKKITAVISKQTNEYRVSDNTVEEPSFLARYCLANQSNSVINNEILVINNPGKVVSGLFARIKATIAHEREVIASNI</sequence>
<proteinExistence type="predicted"/>
<name>A0A9N9CZG9_9GLOM</name>
<comment type="caution">
    <text evidence="1">The sequence shown here is derived from an EMBL/GenBank/DDBJ whole genome shotgun (WGS) entry which is preliminary data.</text>
</comment>
<dbReference type="AlphaFoldDB" id="A0A9N9CZG9"/>